<dbReference type="eggNOG" id="COG2366">
    <property type="taxonomic scope" value="Bacteria"/>
</dbReference>
<evidence type="ECO:0000256" key="1">
    <source>
        <dbReference type="SAM" id="SignalP"/>
    </source>
</evidence>
<feature type="signal peptide" evidence="1">
    <location>
        <begin position="1"/>
        <end position="21"/>
    </location>
</feature>
<evidence type="ECO:0000313" key="2">
    <source>
        <dbReference type="EMBL" id="ABZ78823.1"/>
    </source>
</evidence>
<dbReference type="KEGG" id="shl:Shal_4283"/>
<protein>
    <recommendedName>
        <fullName evidence="4">Lipoprotein</fullName>
    </recommendedName>
</protein>
<evidence type="ECO:0008006" key="4">
    <source>
        <dbReference type="Google" id="ProtNLM"/>
    </source>
</evidence>
<sequence length="520" mass="56811">MNNLLRLSVSALAVSSMLALAGCGSDNSPTPTPEPQPRVLTGIFSDSPVAGIGYETTDHSGVTDAQGLFSYNEGESVEFYIGATRFPSVTGQDEVTPMDLYQTDTADHTGVINTLRLLQSLDTDNDPDTGIQLAEDIHETLAGHEVDPTADNFDEQAQEALVASGLAAEDLVAADEALAHFGQSRGYQLTDLTGQWHTVFFTTPVAGTYSADAFSYVVEEWIIDAEGNVTMEAKVKSYGELDTDTFKVNLSESGMLSFAEIENLDMGLSSNKDKIANYFAEDGEQELGLSIKLAGGQQLSDLEGQWWGTGIETPVSANFNQNEFGVWIDKLVIDDQGKADITELTLGDQQASREVEIVQFAMDEMGKITIEDDDEVAVTYLSRGKDLILRHSHKDTRQNMSVLLRANPSPVLADLEGSWRLYNLQMPDDGSMNSDGFGYWIVELEFDADGLAVWSHVATSEDEVLTEQSMQMSLVDGLFISEEDKWAMNQDKDIMVVVSQWAEGESEFSAYAIAIKQVTP</sequence>
<dbReference type="RefSeq" id="WP_012279327.1">
    <property type="nucleotide sequence ID" value="NC_010334.1"/>
</dbReference>
<feature type="chain" id="PRO_5002755960" description="Lipoprotein" evidence="1">
    <location>
        <begin position="22"/>
        <end position="520"/>
    </location>
</feature>
<reference evidence="2" key="1">
    <citation type="submission" date="2008-01" db="EMBL/GenBank/DDBJ databases">
        <title>Complete sequence of Shewanella halifaxensis HAW-EB4.</title>
        <authorList>
            <consortium name="US DOE Joint Genome Institute"/>
            <person name="Copeland A."/>
            <person name="Lucas S."/>
            <person name="Lapidus A."/>
            <person name="Glavina del Rio T."/>
            <person name="Dalin E."/>
            <person name="Tice H."/>
            <person name="Bruce D."/>
            <person name="Goodwin L."/>
            <person name="Pitluck S."/>
            <person name="Sims D."/>
            <person name="Brettin T."/>
            <person name="Detter J.C."/>
            <person name="Han C."/>
            <person name="Kuske C.R."/>
            <person name="Schmutz J."/>
            <person name="Larimer F."/>
            <person name="Land M."/>
            <person name="Hauser L."/>
            <person name="Kyrpides N."/>
            <person name="Kim E."/>
            <person name="Zhao J.-S."/>
            <person name="Richardson P."/>
        </authorList>
    </citation>
    <scope>NUCLEOTIDE SEQUENCE [LARGE SCALE GENOMIC DNA]</scope>
    <source>
        <strain evidence="2">HAW-EB4</strain>
    </source>
</reference>
<dbReference type="PROSITE" id="PS51257">
    <property type="entry name" value="PROKAR_LIPOPROTEIN"/>
    <property type="match status" value="1"/>
</dbReference>
<dbReference type="EMBL" id="CP000931">
    <property type="protein sequence ID" value="ABZ78823.1"/>
    <property type="molecule type" value="Genomic_DNA"/>
</dbReference>
<dbReference type="AlphaFoldDB" id="B0TQE3"/>
<proteinExistence type="predicted"/>
<organism evidence="2 3">
    <name type="scientific">Shewanella halifaxensis (strain HAW-EB4)</name>
    <dbReference type="NCBI Taxonomy" id="458817"/>
    <lineage>
        <taxon>Bacteria</taxon>
        <taxon>Pseudomonadati</taxon>
        <taxon>Pseudomonadota</taxon>
        <taxon>Gammaproteobacteria</taxon>
        <taxon>Alteromonadales</taxon>
        <taxon>Shewanellaceae</taxon>
        <taxon>Shewanella</taxon>
    </lineage>
</organism>
<dbReference type="Proteomes" id="UP000001317">
    <property type="component" value="Chromosome"/>
</dbReference>
<dbReference type="OrthoDB" id="5592990at2"/>
<evidence type="ECO:0000313" key="3">
    <source>
        <dbReference type="Proteomes" id="UP000001317"/>
    </source>
</evidence>
<dbReference type="HOGENOM" id="CLU_523622_0_0_6"/>
<dbReference type="STRING" id="458817.Shal_4283"/>
<name>B0TQE3_SHEHH</name>
<accession>B0TQE3</accession>
<gene>
    <name evidence="2" type="ordered locus">Shal_4283</name>
</gene>
<keyword evidence="3" id="KW-1185">Reference proteome</keyword>
<keyword evidence="1" id="KW-0732">Signal</keyword>